<organism evidence="2 3">
    <name type="scientific">Dyadobacter sandarakinus</name>
    <dbReference type="NCBI Taxonomy" id="2747268"/>
    <lineage>
        <taxon>Bacteria</taxon>
        <taxon>Pseudomonadati</taxon>
        <taxon>Bacteroidota</taxon>
        <taxon>Cytophagia</taxon>
        <taxon>Cytophagales</taxon>
        <taxon>Spirosomataceae</taxon>
        <taxon>Dyadobacter</taxon>
    </lineage>
</organism>
<name>A0ABX7I644_9BACT</name>
<dbReference type="Proteomes" id="UP000612680">
    <property type="component" value="Chromosome"/>
</dbReference>
<protein>
    <submittedName>
        <fullName evidence="2">Viral A-type inclusion protein</fullName>
    </submittedName>
</protein>
<feature type="coiled-coil region" evidence="1">
    <location>
        <begin position="17"/>
        <end position="65"/>
    </location>
</feature>
<keyword evidence="1" id="KW-0175">Coiled coil</keyword>
<keyword evidence="3" id="KW-1185">Reference proteome</keyword>
<dbReference type="PROSITE" id="PS51257">
    <property type="entry name" value="PROKAR_LIPOPROTEIN"/>
    <property type="match status" value="1"/>
</dbReference>
<accession>A0ABX7I644</accession>
<evidence type="ECO:0000256" key="1">
    <source>
        <dbReference type="SAM" id="Coils"/>
    </source>
</evidence>
<evidence type="ECO:0000313" key="2">
    <source>
        <dbReference type="EMBL" id="QRR01569.1"/>
    </source>
</evidence>
<evidence type="ECO:0000313" key="3">
    <source>
        <dbReference type="Proteomes" id="UP000612680"/>
    </source>
</evidence>
<sequence length="143" mass="16056">MKRILPLLLMTTLACSNQAEKDKVADLEAEVLAIHDEVMPQMDAIMSLKAKLSKKIQNMDSLQNEGISSNTVAGERIKAVDLNQKLSDADKLMMDWMHAYRGDSAKKLKGAEATAYFEKEREKILQVKQVTLKSVQDAKTFLE</sequence>
<dbReference type="RefSeq" id="WP_204664053.1">
    <property type="nucleotide sequence ID" value="NZ_CP056775.1"/>
</dbReference>
<gene>
    <name evidence="2" type="ORF">HWI92_11955</name>
</gene>
<proteinExistence type="predicted"/>
<dbReference type="EMBL" id="CP056775">
    <property type="protein sequence ID" value="QRR01569.1"/>
    <property type="molecule type" value="Genomic_DNA"/>
</dbReference>
<reference evidence="2 3" key="1">
    <citation type="submission" date="2020-06" db="EMBL/GenBank/DDBJ databases">
        <title>Dyadobacter sandarakinus sp. nov., isolated from the soil of the Arctic Yellow River Station.</title>
        <authorList>
            <person name="Zhang Y."/>
            <person name="Peng F."/>
        </authorList>
    </citation>
    <scope>NUCLEOTIDE SEQUENCE [LARGE SCALE GENOMIC DNA]</scope>
    <source>
        <strain evidence="2 3">Q3-56</strain>
    </source>
</reference>